<dbReference type="GO" id="GO:0046872">
    <property type="term" value="F:metal ion binding"/>
    <property type="evidence" value="ECO:0007669"/>
    <property type="project" value="UniProtKB-UniRule"/>
</dbReference>
<dbReference type="GO" id="GO:0140683">
    <property type="term" value="F:histone H3K9me/H3K9me2 demethylase activity"/>
    <property type="evidence" value="ECO:0007669"/>
    <property type="project" value="UniProtKB-EC"/>
</dbReference>
<dbReference type="GO" id="GO:0070988">
    <property type="term" value="P:demethylation"/>
    <property type="evidence" value="ECO:0007669"/>
    <property type="project" value="UniProtKB-UniRule"/>
</dbReference>
<dbReference type="Pfam" id="PF02373">
    <property type="entry name" value="JmjC"/>
    <property type="match status" value="1"/>
</dbReference>
<keyword evidence="2 4" id="KW-0479">Metal-binding</keyword>
<comment type="domain">
    <text evidence="4">Leu-Xaa-Xaa-Leu-Leu (LXXLL) motifs are known to mediate the association with nuclear receptors.</text>
</comment>
<dbReference type="SMART" id="SM00558">
    <property type="entry name" value="JmjC"/>
    <property type="match status" value="1"/>
</dbReference>
<comment type="similarity">
    <text evidence="4">Belongs to the JHDM2 histone demethylase family.</text>
</comment>
<gene>
    <name evidence="6" type="primary">LOC111942998</name>
</gene>
<protein>
    <recommendedName>
        <fullName evidence="4">Lysine-specific demethylase</fullName>
        <ecNumber evidence="4">1.14.11.65</ecNumber>
    </recommendedName>
</protein>
<accession>A0A8C0UCC9</accession>
<comment type="catalytic activity">
    <reaction evidence="4">
        <text>N(6),N(6)-dimethyl-L-lysyl(9)-[histone H3] + 2 2-oxoglutarate + 2 O2 = L-lysyl(9)-[histone H3] + 2 formaldehyde + 2 succinate + 2 CO2</text>
        <dbReference type="Rhea" id="RHEA:60188"/>
        <dbReference type="Rhea" id="RHEA-COMP:15541"/>
        <dbReference type="Rhea" id="RHEA-COMP:15546"/>
        <dbReference type="ChEBI" id="CHEBI:15379"/>
        <dbReference type="ChEBI" id="CHEBI:16526"/>
        <dbReference type="ChEBI" id="CHEBI:16810"/>
        <dbReference type="ChEBI" id="CHEBI:16842"/>
        <dbReference type="ChEBI" id="CHEBI:29969"/>
        <dbReference type="ChEBI" id="CHEBI:30031"/>
        <dbReference type="ChEBI" id="CHEBI:61976"/>
        <dbReference type="EC" id="1.14.11.65"/>
    </reaction>
</comment>
<sequence length="222" mass="25299">MAWAGNGRPGALPPVTLKMLPPRIYALVKNKQLCNHIAFTRIPLSEVLKTIDEGDADDVTKQRIHEGREKPGALWHIYAAKDAEKIRELLRKVGEEQGQENPPDHDPIHDQSWYLDQTLRKRLYDEYGVQGWAIVQFLGDAVFIPAGAPHQVHNLYSCIKVAEDFVSPEHVKHCFRLTQEFRHLSNTHTNHEDKLQVKNIIYHAVKDAVGTLKAHESKLARS</sequence>
<dbReference type="GO" id="GO:0006357">
    <property type="term" value="P:regulation of transcription by RNA polymerase II"/>
    <property type="evidence" value="ECO:0007669"/>
    <property type="project" value="TreeGrafter"/>
</dbReference>
<keyword evidence="3 4" id="KW-0539">Nucleus</keyword>
<organism evidence="6 7">
    <name type="scientific">Cyanistes caeruleus</name>
    <name type="common">Eurasian blue tit</name>
    <name type="synonym">Parus caeruleus</name>
    <dbReference type="NCBI Taxonomy" id="156563"/>
    <lineage>
        <taxon>Eukaryota</taxon>
        <taxon>Metazoa</taxon>
        <taxon>Chordata</taxon>
        <taxon>Craniata</taxon>
        <taxon>Vertebrata</taxon>
        <taxon>Euteleostomi</taxon>
        <taxon>Archelosauria</taxon>
        <taxon>Archosauria</taxon>
        <taxon>Dinosauria</taxon>
        <taxon>Saurischia</taxon>
        <taxon>Theropoda</taxon>
        <taxon>Coelurosauria</taxon>
        <taxon>Aves</taxon>
        <taxon>Neognathae</taxon>
        <taxon>Neoaves</taxon>
        <taxon>Telluraves</taxon>
        <taxon>Australaves</taxon>
        <taxon>Passeriformes</taxon>
        <taxon>Paridae</taxon>
        <taxon>Cyanistes</taxon>
    </lineage>
</organism>
<dbReference type="EC" id="1.14.11.65" evidence="4"/>
<name>A0A8C0UCC9_CYACU</name>
<dbReference type="Ensembl" id="ENSCCET00000008186.1">
    <property type="protein sequence ID" value="ENSCCEP00000004953.1"/>
    <property type="gene ID" value="ENSCCEG00000005442.1"/>
</dbReference>
<evidence type="ECO:0000256" key="3">
    <source>
        <dbReference type="ARBA" id="ARBA00023242"/>
    </source>
</evidence>
<dbReference type="GO" id="GO:0000118">
    <property type="term" value="C:histone deacetylase complex"/>
    <property type="evidence" value="ECO:0007669"/>
    <property type="project" value="UniProtKB-UniRule"/>
</dbReference>
<dbReference type="Proteomes" id="UP000694410">
    <property type="component" value="Unplaced"/>
</dbReference>
<dbReference type="PANTHER" id="PTHR12549">
    <property type="entry name" value="JMJC DOMAIN-CONTAINING HISTONE DEMETHYLATION PROTEIN"/>
    <property type="match status" value="1"/>
</dbReference>
<dbReference type="PANTHER" id="PTHR12549:SF8">
    <property type="entry name" value="LYSINE-SPECIFIC DEMETHYLASE 3B"/>
    <property type="match status" value="1"/>
</dbReference>
<dbReference type="Gene3D" id="2.60.120.650">
    <property type="entry name" value="Cupin"/>
    <property type="match status" value="1"/>
</dbReference>
<keyword evidence="7" id="KW-1185">Reference proteome</keyword>
<dbReference type="PROSITE" id="PS51184">
    <property type="entry name" value="JMJC"/>
    <property type="match status" value="1"/>
</dbReference>
<dbReference type="InterPro" id="IPR045109">
    <property type="entry name" value="LSDs-like"/>
</dbReference>
<dbReference type="GO" id="GO:0000785">
    <property type="term" value="C:chromatin"/>
    <property type="evidence" value="ECO:0007669"/>
    <property type="project" value="TreeGrafter"/>
</dbReference>
<comment type="cofactor">
    <cofactor evidence="4">
        <name>Fe(2+)</name>
        <dbReference type="ChEBI" id="CHEBI:29033"/>
    </cofactor>
    <text evidence="4">Binds 1 Fe(2+) ion per subunit.</text>
</comment>
<evidence type="ECO:0000259" key="5">
    <source>
        <dbReference type="PROSITE" id="PS51184"/>
    </source>
</evidence>
<dbReference type="SUPFAM" id="SSF51197">
    <property type="entry name" value="Clavaminate synthase-like"/>
    <property type="match status" value="1"/>
</dbReference>
<dbReference type="GO" id="GO:0031490">
    <property type="term" value="F:chromatin DNA binding"/>
    <property type="evidence" value="ECO:0007669"/>
    <property type="project" value="TreeGrafter"/>
</dbReference>
<evidence type="ECO:0000256" key="2">
    <source>
        <dbReference type="ARBA" id="ARBA00022723"/>
    </source>
</evidence>
<evidence type="ECO:0000256" key="1">
    <source>
        <dbReference type="ARBA" id="ARBA00004123"/>
    </source>
</evidence>
<proteinExistence type="inferred from homology"/>
<comment type="function">
    <text evidence="4">Histone demethylase that specifically demethylates 'Lys-9' of histone H3, thereby playing a central role in histone code.</text>
</comment>
<dbReference type="AlphaFoldDB" id="A0A8C0UCC9"/>
<dbReference type="GO" id="GO:0003712">
    <property type="term" value="F:transcription coregulator activity"/>
    <property type="evidence" value="ECO:0007669"/>
    <property type="project" value="TreeGrafter"/>
</dbReference>
<reference evidence="6" key="2">
    <citation type="submission" date="2025-09" db="UniProtKB">
        <authorList>
            <consortium name="Ensembl"/>
        </authorList>
    </citation>
    <scope>IDENTIFICATION</scope>
</reference>
<feature type="domain" description="JmjC" evidence="5">
    <location>
        <begin position="1"/>
        <end position="182"/>
    </location>
</feature>
<evidence type="ECO:0000256" key="4">
    <source>
        <dbReference type="RuleBase" id="RU369087"/>
    </source>
</evidence>
<comment type="domain">
    <text evidence="4">The JmjC domain and the C6-type zinc-finger are required for the demethylation activity.</text>
</comment>
<reference evidence="6" key="1">
    <citation type="submission" date="2025-08" db="UniProtKB">
        <authorList>
            <consortium name="Ensembl"/>
        </authorList>
    </citation>
    <scope>IDENTIFICATION</scope>
</reference>
<keyword evidence="4" id="KW-0408">Iron</keyword>
<evidence type="ECO:0000313" key="6">
    <source>
        <dbReference type="Ensembl" id="ENSCCEP00000004953.1"/>
    </source>
</evidence>
<dbReference type="InterPro" id="IPR003347">
    <property type="entry name" value="JmjC_dom"/>
</dbReference>
<comment type="subcellular location">
    <subcellularLocation>
        <location evidence="1 4">Nucleus</location>
    </subcellularLocation>
</comment>
<evidence type="ECO:0000313" key="7">
    <source>
        <dbReference type="Proteomes" id="UP000694410"/>
    </source>
</evidence>